<dbReference type="InterPro" id="IPR018227">
    <property type="entry name" value="Amino_acid_transport_2"/>
</dbReference>
<dbReference type="GO" id="GO:0015173">
    <property type="term" value="F:aromatic amino acid transmembrane transporter activity"/>
    <property type="evidence" value="ECO:0007669"/>
    <property type="project" value="UniProtKB-UniRule"/>
</dbReference>
<keyword evidence="8 10" id="KW-1133">Transmembrane helix</keyword>
<evidence type="ECO:0000313" key="11">
    <source>
        <dbReference type="EMBL" id="TCP97753.1"/>
    </source>
</evidence>
<feature type="transmembrane region" description="Helical" evidence="10">
    <location>
        <begin position="149"/>
        <end position="168"/>
    </location>
</feature>
<name>A0A4V2T2K0_9PAST</name>
<dbReference type="RefSeq" id="WP_131974347.1">
    <property type="nucleotide sequence ID" value="NZ_SLYB01000001.1"/>
</dbReference>
<sequence>MNKNKSPSLLGGAMIIAGGTIGAGMLANPTSTAGVWFLGSLIILIYTWFCMTTSGLMVLEANLHYPTGASFDTIVKDLLGKGWNVLNGLSLAFVLYILTYAYVTSGGGITEGFINQLFTVEIGRSAGSLIFCIVLAAVVWISTKAVDRFSTVLIIGMVIAFVLSVVGLVSSVKPEVLFDEMVKSEPQYWSYVLVALPVCLVSFGFHQNVPSLVKYYNRNGKQVMKAVFIGTTIALMIYVLWQLAIQGNLPRSEFAPVIAKGGDVAALLDALSKYIQTDYIATVLRFFAYFAIATSFLGVTLGLFDYIADLFKFDDSTGGRTKTALLTFLPPLVLSLLFPYGFVIAIGYAGLAATVWAAIVPALLAKACREKFPERSYTVYGGNAMVYFVILFGVLNIAAQLAMQFGWSPVFKG</sequence>
<feature type="transmembrane region" description="Helical" evidence="10">
    <location>
        <begin position="82"/>
        <end position="102"/>
    </location>
</feature>
<dbReference type="PANTHER" id="PTHR46997">
    <property type="entry name" value="LOW AFFINITY TRYPTOPHAN PERMEASE-RELATED"/>
    <property type="match status" value="1"/>
</dbReference>
<comment type="similarity">
    <text evidence="2 10">Belongs to the amino acid/polyamine transporter 2 family. Mtr/TnaB/TyrP permease subfamily.</text>
</comment>
<feature type="transmembrane region" description="Helical" evidence="10">
    <location>
        <begin position="346"/>
        <end position="365"/>
    </location>
</feature>
<reference evidence="11 12" key="1">
    <citation type="submission" date="2019-03" db="EMBL/GenBank/DDBJ databases">
        <title>Genomic Encyclopedia of Type Strains, Phase IV (KMG-IV): sequencing the most valuable type-strain genomes for metagenomic binning, comparative biology and taxonomic classification.</title>
        <authorList>
            <person name="Goeker M."/>
        </authorList>
    </citation>
    <scope>NUCLEOTIDE SEQUENCE [LARGE SCALE GENOMIC DNA]</scope>
    <source>
        <strain evidence="11 12">DSM 28404</strain>
    </source>
</reference>
<keyword evidence="3 10" id="KW-0813">Transport</keyword>
<evidence type="ECO:0000256" key="4">
    <source>
        <dbReference type="ARBA" id="ARBA00022475"/>
    </source>
</evidence>
<keyword evidence="9 10" id="KW-0472">Membrane</keyword>
<evidence type="ECO:0000256" key="9">
    <source>
        <dbReference type="ARBA" id="ARBA00023136"/>
    </source>
</evidence>
<dbReference type="Gene3D" id="1.20.1740.10">
    <property type="entry name" value="Amino acid/polyamine transporter I"/>
    <property type="match status" value="1"/>
</dbReference>
<evidence type="ECO:0000256" key="8">
    <source>
        <dbReference type="ARBA" id="ARBA00022989"/>
    </source>
</evidence>
<keyword evidence="7 10" id="KW-0029">Amino-acid transport</keyword>
<keyword evidence="6 10" id="KW-0812">Transmembrane</keyword>
<dbReference type="NCBIfam" id="TIGR00837">
    <property type="entry name" value="araaP"/>
    <property type="match status" value="1"/>
</dbReference>
<dbReference type="PANTHER" id="PTHR46997:SF1">
    <property type="entry name" value="LOW AFFINITY TRYPTOPHAN PERMEASE-RELATED"/>
    <property type="match status" value="1"/>
</dbReference>
<dbReference type="GO" id="GO:0003333">
    <property type="term" value="P:amino acid transmembrane transport"/>
    <property type="evidence" value="ECO:0007669"/>
    <property type="project" value="InterPro"/>
</dbReference>
<keyword evidence="4 10" id="KW-1003">Cell membrane</keyword>
<comment type="caution">
    <text evidence="11">The sequence shown here is derived from an EMBL/GenBank/DDBJ whole genome shotgun (WGS) entry which is preliminary data.</text>
</comment>
<evidence type="ECO:0000313" key="12">
    <source>
        <dbReference type="Proteomes" id="UP000295763"/>
    </source>
</evidence>
<feature type="transmembrane region" description="Helical" evidence="10">
    <location>
        <begin position="7"/>
        <end position="27"/>
    </location>
</feature>
<protein>
    <recommendedName>
        <fullName evidence="10">Aromatic amino acid permease</fullName>
    </recommendedName>
</protein>
<dbReference type="PROSITE" id="PS00594">
    <property type="entry name" value="AROMATIC_AA_PERMEASE_1"/>
    <property type="match status" value="1"/>
</dbReference>
<dbReference type="Pfam" id="PF03222">
    <property type="entry name" value="Trp_Tyr_perm"/>
    <property type="match status" value="1"/>
</dbReference>
<dbReference type="Proteomes" id="UP000295763">
    <property type="component" value="Unassembled WGS sequence"/>
</dbReference>
<accession>A0A4V2T2K0</accession>
<keyword evidence="12" id="KW-1185">Reference proteome</keyword>
<feature type="transmembrane region" description="Helical" evidence="10">
    <location>
        <begin position="188"/>
        <end position="205"/>
    </location>
</feature>
<feature type="transmembrane region" description="Helical" evidence="10">
    <location>
        <begin position="226"/>
        <end position="244"/>
    </location>
</feature>
<comment type="function">
    <text evidence="10">Involved in transporting aromatic amino acids across the cytoplasmic membrane.</text>
</comment>
<feature type="transmembrane region" description="Helical" evidence="10">
    <location>
        <begin position="122"/>
        <end position="142"/>
    </location>
</feature>
<gene>
    <name evidence="11" type="ORF">EDC44_101136</name>
</gene>
<organism evidence="11 12">
    <name type="scientific">Cricetibacter osteomyelitidis</name>
    <dbReference type="NCBI Taxonomy" id="1521931"/>
    <lineage>
        <taxon>Bacteria</taxon>
        <taxon>Pseudomonadati</taxon>
        <taxon>Pseudomonadota</taxon>
        <taxon>Gammaproteobacteria</taxon>
        <taxon>Pasteurellales</taxon>
        <taxon>Pasteurellaceae</taxon>
        <taxon>Cricetibacter</taxon>
    </lineage>
</organism>
<evidence type="ECO:0000256" key="3">
    <source>
        <dbReference type="ARBA" id="ARBA00022448"/>
    </source>
</evidence>
<feature type="transmembrane region" description="Helical" evidence="10">
    <location>
        <begin position="323"/>
        <end position="340"/>
    </location>
</feature>
<dbReference type="InterPro" id="IPR013061">
    <property type="entry name" value="Trp/try_permease_CS"/>
</dbReference>
<evidence type="ECO:0000256" key="7">
    <source>
        <dbReference type="ARBA" id="ARBA00022970"/>
    </source>
</evidence>
<dbReference type="EMBL" id="SLYB01000001">
    <property type="protein sequence ID" value="TCP97753.1"/>
    <property type="molecule type" value="Genomic_DNA"/>
</dbReference>
<dbReference type="OrthoDB" id="18749at2"/>
<proteinExistence type="inferred from homology"/>
<evidence type="ECO:0000256" key="10">
    <source>
        <dbReference type="RuleBase" id="RU367149"/>
    </source>
</evidence>
<feature type="transmembrane region" description="Helical" evidence="10">
    <location>
        <begin position="286"/>
        <end position="311"/>
    </location>
</feature>
<evidence type="ECO:0000256" key="6">
    <source>
        <dbReference type="ARBA" id="ARBA00022692"/>
    </source>
</evidence>
<feature type="transmembrane region" description="Helical" evidence="10">
    <location>
        <begin position="33"/>
        <end position="61"/>
    </location>
</feature>
<dbReference type="InterPro" id="IPR013059">
    <property type="entry name" value="Trp_tyr_transpt"/>
</dbReference>
<evidence type="ECO:0000256" key="1">
    <source>
        <dbReference type="ARBA" id="ARBA00004429"/>
    </source>
</evidence>
<dbReference type="GO" id="GO:0005886">
    <property type="term" value="C:plasma membrane"/>
    <property type="evidence" value="ECO:0007669"/>
    <property type="project" value="UniProtKB-SubCell"/>
</dbReference>
<comment type="subcellular location">
    <subcellularLocation>
        <location evidence="1 10">Cell inner membrane</location>
        <topology evidence="1 10">Multi-pass membrane protein</topology>
    </subcellularLocation>
</comment>
<dbReference type="PRINTS" id="PR00166">
    <property type="entry name" value="AROAAPRMEASE"/>
</dbReference>
<feature type="transmembrane region" description="Helical" evidence="10">
    <location>
        <begin position="386"/>
        <end position="407"/>
    </location>
</feature>
<keyword evidence="5 10" id="KW-0997">Cell inner membrane</keyword>
<evidence type="ECO:0000256" key="5">
    <source>
        <dbReference type="ARBA" id="ARBA00022519"/>
    </source>
</evidence>
<dbReference type="AlphaFoldDB" id="A0A4V2T2K0"/>
<evidence type="ECO:0000256" key="2">
    <source>
        <dbReference type="ARBA" id="ARBA00005452"/>
    </source>
</evidence>